<feature type="region of interest" description="Disordered" evidence="1">
    <location>
        <begin position="22"/>
        <end position="92"/>
    </location>
</feature>
<feature type="compositionally biased region" description="Basic and acidic residues" evidence="1">
    <location>
        <begin position="22"/>
        <end position="32"/>
    </location>
</feature>
<evidence type="ECO:0000313" key="3">
    <source>
        <dbReference type="Proteomes" id="UP000886885"/>
    </source>
</evidence>
<gene>
    <name evidence="2" type="ORF">POTOM_048011</name>
</gene>
<evidence type="ECO:0000256" key="1">
    <source>
        <dbReference type="SAM" id="MobiDB-lite"/>
    </source>
</evidence>
<feature type="compositionally biased region" description="Acidic residues" evidence="1">
    <location>
        <begin position="33"/>
        <end position="44"/>
    </location>
</feature>
<sequence>MKRKGRKEVKWDFKKGDRMFKDREKNEAKSGDFEENDSDDEEEEDKKQKKKGEEESEEQDDELDGDGDESPLSSDGDYGRGEYFDEDDDDHNPTGTLFYSCGLRKFVRVSEWNFLNYHLLMQREPVITEQNVIRCSFSER</sequence>
<evidence type="ECO:0000313" key="2">
    <source>
        <dbReference type="EMBL" id="KAG6748110.1"/>
    </source>
</evidence>
<name>A0A8X7YDJ4_POPTO</name>
<organism evidence="2 3">
    <name type="scientific">Populus tomentosa</name>
    <name type="common">Chinese white poplar</name>
    <dbReference type="NCBI Taxonomy" id="118781"/>
    <lineage>
        <taxon>Eukaryota</taxon>
        <taxon>Viridiplantae</taxon>
        <taxon>Streptophyta</taxon>
        <taxon>Embryophyta</taxon>
        <taxon>Tracheophyta</taxon>
        <taxon>Spermatophyta</taxon>
        <taxon>Magnoliopsida</taxon>
        <taxon>eudicotyledons</taxon>
        <taxon>Gunneridae</taxon>
        <taxon>Pentapetalae</taxon>
        <taxon>rosids</taxon>
        <taxon>fabids</taxon>
        <taxon>Malpighiales</taxon>
        <taxon>Salicaceae</taxon>
        <taxon>Saliceae</taxon>
        <taxon>Populus</taxon>
    </lineage>
</organism>
<reference evidence="2" key="1">
    <citation type="journal article" date="2020" name="bioRxiv">
        <title>Hybrid origin of Populus tomentosa Carr. identified through genome sequencing and phylogenomic analysis.</title>
        <authorList>
            <person name="An X."/>
            <person name="Gao K."/>
            <person name="Chen Z."/>
            <person name="Li J."/>
            <person name="Yang X."/>
            <person name="Yang X."/>
            <person name="Zhou J."/>
            <person name="Guo T."/>
            <person name="Zhao T."/>
            <person name="Huang S."/>
            <person name="Miao D."/>
            <person name="Khan W.U."/>
            <person name="Rao P."/>
            <person name="Ye M."/>
            <person name="Lei B."/>
            <person name="Liao W."/>
            <person name="Wang J."/>
            <person name="Ji L."/>
            <person name="Li Y."/>
            <person name="Guo B."/>
            <person name="Mustafa N.S."/>
            <person name="Li S."/>
            <person name="Yun Q."/>
            <person name="Keller S.R."/>
            <person name="Mao J."/>
            <person name="Zhang R."/>
            <person name="Strauss S.H."/>
        </authorList>
    </citation>
    <scope>NUCLEOTIDE SEQUENCE</scope>
    <source>
        <strain evidence="2">GM15</strain>
        <tissue evidence="2">Leaf</tissue>
    </source>
</reference>
<comment type="caution">
    <text evidence="2">The sequence shown here is derived from an EMBL/GenBank/DDBJ whole genome shotgun (WGS) entry which is preliminary data.</text>
</comment>
<feature type="compositionally biased region" description="Acidic residues" evidence="1">
    <location>
        <begin position="54"/>
        <end position="69"/>
    </location>
</feature>
<dbReference type="EMBL" id="JAAWWB010000028">
    <property type="protein sequence ID" value="KAG6748110.1"/>
    <property type="molecule type" value="Genomic_DNA"/>
</dbReference>
<keyword evidence="3" id="KW-1185">Reference proteome</keyword>
<dbReference type="Proteomes" id="UP000886885">
    <property type="component" value="Chromosome 14D"/>
</dbReference>
<dbReference type="AlphaFoldDB" id="A0A8X7YDJ4"/>
<protein>
    <submittedName>
        <fullName evidence="2">Uncharacterized protein</fullName>
    </submittedName>
</protein>
<proteinExistence type="predicted"/>
<accession>A0A8X7YDJ4</accession>